<dbReference type="PANTHER" id="PTHR12126">
    <property type="entry name" value="NADH-UBIQUINONE OXIDOREDUCTASE 39 KDA SUBUNIT-RELATED"/>
    <property type="match status" value="1"/>
</dbReference>
<dbReference type="RefSeq" id="WP_044517418.1">
    <property type="nucleotide sequence ID" value="NZ_HG322951.1"/>
</dbReference>
<evidence type="ECO:0000313" key="3">
    <source>
        <dbReference type="Proteomes" id="UP000518188"/>
    </source>
</evidence>
<evidence type="ECO:0000259" key="1">
    <source>
        <dbReference type="Pfam" id="PF13460"/>
    </source>
</evidence>
<dbReference type="SUPFAM" id="SSF51735">
    <property type="entry name" value="NAD(P)-binding Rossmann-fold domains"/>
    <property type="match status" value="1"/>
</dbReference>
<accession>A0A7X6RVM5</accession>
<dbReference type="Gene3D" id="3.40.50.720">
    <property type="entry name" value="NAD(P)-binding Rossmann-like Domain"/>
    <property type="match status" value="1"/>
</dbReference>
<dbReference type="GO" id="GO:0044877">
    <property type="term" value="F:protein-containing complex binding"/>
    <property type="evidence" value="ECO:0007669"/>
    <property type="project" value="TreeGrafter"/>
</dbReference>
<sequence length="247" mass="25379">MKITVIGASGQIGSRVVRLLTEAGHDVVAASLSSGANVLTGEGLVDALNGAEVLVDVVNSPSFEDGAVLDFFTTSARNLAAAAKETGVGHYVALSIVGTDGLPDSGYMRAKVAQEKVITESGLPYTIVRATQFQEFAEAITGTLVVGGEVRVPDARIQLISVDDVAAEVAKVAQAAPLGGIVNIGGPDKISFADMARAVLAEQGDDKPVVIDPQATYFGTAVDDDSLVTGDDGILGETRWVAWTGAH</sequence>
<organism evidence="2 3">
    <name type="scientific">Mycolicibacterium septicum DSM 44393</name>
    <dbReference type="NCBI Taxonomy" id="1341646"/>
    <lineage>
        <taxon>Bacteria</taxon>
        <taxon>Bacillati</taxon>
        <taxon>Actinomycetota</taxon>
        <taxon>Actinomycetes</taxon>
        <taxon>Mycobacteriales</taxon>
        <taxon>Mycobacteriaceae</taxon>
        <taxon>Mycolicibacterium</taxon>
    </lineage>
</organism>
<dbReference type="Proteomes" id="UP000518188">
    <property type="component" value="Unassembled WGS sequence"/>
</dbReference>
<dbReference type="EMBL" id="JAAXPJ010000003">
    <property type="protein sequence ID" value="NKZ11483.1"/>
    <property type="molecule type" value="Genomic_DNA"/>
</dbReference>
<dbReference type="Pfam" id="PF13460">
    <property type="entry name" value="NAD_binding_10"/>
    <property type="match status" value="1"/>
</dbReference>
<proteinExistence type="predicted"/>
<dbReference type="InterPro" id="IPR036291">
    <property type="entry name" value="NAD(P)-bd_dom_sf"/>
</dbReference>
<evidence type="ECO:0000313" key="2">
    <source>
        <dbReference type="EMBL" id="NKZ11483.1"/>
    </source>
</evidence>
<dbReference type="AlphaFoldDB" id="A0A7X6RVM5"/>
<dbReference type="InterPro" id="IPR051207">
    <property type="entry name" value="ComplexI_NDUFA9_subunit"/>
</dbReference>
<dbReference type="InterPro" id="IPR016040">
    <property type="entry name" value="NAD(P)-bd_dom"/>
</dbReference>
<feature type="domain" description="NAD(P)-binding" evidence="1">
    <location>
        <begin position="7"/>
        <end position="172"/>
    </location>
</feature>
<name>A0A7X6RVM5_9MYCO</name>
<gene>
    <name evidence="2" type="ORF">HGA11_10875</name>
</gene>
<comment type="caution">
    <text evidence="2">The sequence shown here is derived from an EMBL/GenBank/DDBJ whole genome shotgun (WGS) entry which is preliminary data.</text>
</comment>
<dbReference type="PANTHER" id="PTHR12126:SF11">
    <property type="entry name" value="NADH DEHYDROGENASE [UBIQUINONE] 1 ALPHA SUBCOMPLEX SUBUNIT 9, MITOCHONDRIAL"/>
    <property type="match status" value="1"/>
</dbReference>
<reference evidence="2 3" key="1">
    <citation type="submission" date="2020-04" db="EMBL/GenBank/DDBJ databases">
        <title>MicrobeNet Type strains.</title>
        <authorList>
            <person name="Nicholson A.C."/>
        </authorList>
    </citation>
    <scope>NUCLEOTIDE SEQUENCE [LARGE SCALE GENOMIC DNA]</scope>
    <source>
        <strain evidence="2 3">ATCC 700731</strain>
    </source>
</reference>
<protein>
    <submittedName>
        <fullName evidence="2">SDR family oxidoreductase</fullName>
    </submittedName>
</protein>